<dbReference type="AlphaFoldDB" id="A0A9P8AXH5"/>
<evidence type="ECO:0000313" key="2">
    <source>
        <dbReference type="EMBL" id="KAG7449947.1"/>
    </source>
</evidence>
<keyword evidence="3" id="KW-1185">Reference proteome</keyword>
<dbReference type="RefSeq" id="XP_043043447.1">
    <property type="nucleotide sequence ID" value="XM_043184044.1"/>
</dbReference>
<reference evidence="2" key="1">
    <citation type="submission" date="2020-11" db="EMBL/GenBank/DDBJ databases">
        <title>Adaptations for nitrogen fixation in a non-lichenized fungal sporocarp promotes dispersal by wood-feeding termites.</title>
        <authorList>
            <consortium name="DOE Joint Genome Institute"/>
            <person name="Koch R.A."/>
            <person name="Yoon G."/>
            <person name="Arayal U."/>
            <person name="Lail K."/>
            <person name="Amirebrahimi M."/>
            <person name="Labutti K."/>
            <person name="Lipzen A."/>
            <person name="Riley R."/>
            <person name="Barry K."/>
            <person name="Henrissat B."/>
            <person name="Grigoriev I.V."/>
            <person name="Herr J.R."/>
            <person name="Aime M.C."/>
        </authorList>
    </citation>
    <scope>NUCLEOTIDE SEQUENCE</scope>
    <source>
        <strain evidence="2">MCA 3950</strain>
    </source>
</reference>
<dbReference type="EMBL" id="MU250527">
    <property type="protein sequence ID" value="KAG7449947.1"/>
    <property type="molecule type" value="Genomic_DNA"/>
</dbReference>
<accession>A0A9P8AXH5</accession>
<gene>
    <name evidence="2" type="ORF">BT62DRAFT_917500</name>
</gene>
<dbReference type="GeneID" id="66106341"/>
<dbReference type="Proteomes" id="UP000812287">
    <property type="component" value="Unassembled WGS sequence"/>
</dbReference>
<comment type="caution">
    <text evidence="2">The sequence shown here is derived from an EMBL/GenBank/DDBJ whole genome shotgun (WGS) entry which is preliminary data.</text>
</comment>
<protein>
    <submittedName>
        <fullName evidence="2">Uncharacterized protein</fullName>
    </submittedName>
</protein>
<proteinExistence type="predicted"/>
<name>A0A9P8AXH5_9AGAR</name>
<organism evidence="2 3">
    <name type="scientific">Guyanagaster necrorhizus</name>
    <dbReference type="NCBI Taxonomy" id="856835"/>
    <lineage>
        <taxon>Eukaryota</taxon>
        <taxon>Fungi</taxon>
        <taxon>Dikarya</taxon>
        <taxon>Basidiomycota</taxon>
        <taxon>Agaricomycotina</taxon>
        <taxon>Agaricomycetes</taxon>
        <taxon>Agaricomycetidae</taxon>
        <taxon>Agaricales</taxon>
        <taxon>Marasmiineae</taxon>
        <taxon>Physalacriaceae</taxon>
        <taxon>Guyanagaster</taxon>
    </lineage>
</organism>
<evidence type="ECO:0000313" key="3">
    <source>
        <dbReference type="Proteomes" id="UP000812287"/>
    </source>
</evidence>
<sequence length="166" mass="18598">MGVPDFTYYKEHFEPLVAQSTPEFLSSSLPDPPSDETVDKRTFANLNTDPYLVLEIVSEDEVEVNNEIRRIVGSKRVARHHRSEHPHKTLPLPSTPAFSFKCTASMTQTPDADGKEVRAMPPQLPVDACNMKCDSQPDTTTLSLASPYQSDQPHLRLDVDMIDINC</sequence>
<evidence type="ECO:0000256" key="1">
    <source>
        <dbReference type="SAM" id="MobiDB-lite"/>
    </source>
</evidence>
<feature type="region of interest" description="Disordered" evidence="1">
    <location>
        <begin position="21"/>
        <end position="40"/>
    </location>
</feature>